<evidence type="ECO:0000256" key="4">
    <source>
        <dbReference type="ARBA" id="ARBA00023136"/>
    </source>
</evidence>
<keyword evidence="4 6" id="KW-0472">Membrane</keyword>
<name>A0A1X2H7Q0_SYNRA</name>
<dbReference type="Proteomes" id="UP000242180">
    <property type="component" value="Unassembled WGS sequence"/>
</dbReference>
<dbReference type="Pfam" id="PF13639">
    <property type="entry name" value="zf-RING_2"/>
    <property type="match status" value="1"/>
</dbReference>
<keyword evidence="7" id="KW-0732">Signal</keyword>
<gene>
    <name evidence="9" type="ORF">BCR43DRAFT_494244</name>
</gene>
<feature type="chain" id="PRO_5012371796" description="RING-type domain-containing protein" evidence="7">
    <location>
        <begin position="22"/>
        <end position="264"/>
    </location>
</feature>
<sequence>MHLSWVSLLLVLALNPHWAHASILLVTSNTTYTDHPAAFGPRLSEAETLGFLVEPAQDPTGCSVVEPPCSDWIALLRRGECSFITKVRNMQLSGASAVVVGDPEHPGRWITMYAPGDTSDVMIPSVFLAQREYQALLFQSRLAAEERKPILVLIQQDDFISWPLIDVLIIVVVSPTIMMLFIYISWRIRQRQKRQQDLAPIDMVSRLESRLFSREKHRENEREECVICLEDYVDGDELRVLPCYHDFHAACVDAWLTTQKKFVS</sequence>
<organism evidence="9 10">
    <name type="scientific">Syncephalastrum racemosum</name>
    <name type="common">Filamentous fungus</name>
    <dbReference type="NCBI Taxonomy" id="13706"/>
    <lineage>
        <taxon>Eukaryota</taxon>
        <taxon>Fungi</taxon>
        <taxon>Fungi incertae sedis</taxon>
        <taxon>Mucoromycota</taxon>
        <taxon>Mucoromycotina</taxon>
        <taxon>Mucoromycetes</taxon>
        <taxon>Mucorales</taxon>
        <taxon>Syncephalastraceae</taxon>
        <taxon>Syncephalastrum</taxon>
    </lineage>
</organism>
<evidence type="ECO:0000256" key="6">
    <source>
        <dbReference type="SAM" id="Phobius"/>
    </source>
</evidence>
<keyword evidence="10" id="KW-1185">Reference proteome</keyword>
<dbReference type="InterPro" id="IPR051073">
    <property type="entry name" value="ZNRF3_Arkadia_E3_ligases"/>
</dbReference>
<dbReference type="AlphaFoldDB" id="A0A1X2H7Q0"/>
<dbReference type="SUPFAM" id="SSF57850">
    <property type="entry name" value="RING/U-box"/>
    <property type="match status" value="1"/>
</dbReference>
<dbReference type="SUPFAM" id="SSF52025">
    <property type="entry name" value="PA domain"/>
    <property type="match status" value="1"/>
</dbReference>
<evidence type="ECO:0000259" key="8">
    <source>
        <dbReference type="PROSITE" id="PS50089"/>
    </source>
</evidence>
<dbReference type="InParanoid" id="A0A1X2H7Q0"/>
<dbReference type="OrthoDB" id="8062037at2759"/>
<keyword evidence="2 6" id="KW-0812">Transmembrane</keyword>
<feature type="domain" description="RING-type" evidence="8">
    <location>
        <begin position="225"/>
        <end position="255"/>
    </location>
</feature>
<keyword evidence="5" id="KW-0863">Zinc-finger</keyword>
<accession>A0A1X2H7Q0</accession>
<dbReference type="PROSITE" id="PS50089">
    <property type="entry name" value="ZF_RING_2"/>
    <property type="match status" value="1"/>
</dbReference>
<evidence type="ECO:0000313" key="10">
    <source>
        <dbReference type="Proteomes" id="UP000242180"/>
    </source>
</evidence>
<dbReference type="Gene3D" id="3.50.30.30">
    <property type="match status" value="1"/>
</dbReference>
<keyword evidence="5" id="KW-0479">Metal-binding</keyword>
<dbReference type="FunCoup" id="A0A1X2H7Q0">
    <property type="interactions" value="394"/>
</dbReference>
<dbReference type="OMA" id="PCSDWIA"/>
<evidence type="ECO:0000256" key="2">
    <source>
        <dbReference type="ARBA" id="ARBA00022692"/>
    </source>
</evidence>
<evidence type="ECO:0000256" key="7">
    <source>
        <dbReference type="SAM" id="SignalP"/>
    </source>
</evidence>
<evidence type="ECO:0000256" key="5">
    <source>
        <dbReference type="PROSITE-ProRule" id="PRU00175"/>
    </source>
</evidence>
<dbReference type="EMBL" id="MCGN01000007">
    <property type="protein sequence ID" value="ORY94574.1"/>
    <property type="molecule type" value="Genomic_DNA"/>
</dbReference>
<evidence type="ECO:0000256" key="1">
    <source>
        <dbReference type="ARBA" id="ARBA00004370"/>
    </source>
</evidence>
<dbReference type="STRING" id="13706.A0A1X2H7Q0"/>
<dbReference type="Gene3D" id="3.30.40.10">
    <property type="entry name" value="Zinc/RING finger domain, C3HC4 (zinc finger)"/>
    <property type="match status" value="1"/>
</dbReference>
<evidence type="ECO:0000313" key="9">
    <source>
        <dbReference type="EMBL" id="ORY94574.1"/>
    </source>
</evidence>
<keyword evidence="3 6" id="KW-1133">Transmembrane helix</keyword>
<dbReference type="InterPro" id="IPR001841">
    <property type="entry name" value="Znf_RING"/>
</dbReference>
<keyword evidence="5" id="KW-0862">Zinc</keyword>
<reference evidence="9 10" key="1">
    <citation type="submission" date="2016-07" db="EMBL/GenBank/DDBJ databases">
        <title>Pervasive Adenine N6-methylation of Active Genes in Fungi.</title>
        <authorList>
            <consortium name="DOE Joint Genome Institute"/>
            <person name="Mondo S.J."/>
            <person name="Dannebaum R.O."/>
            <person name="Kuo R.C."/>
            <person name="Labutti K."/>
            <person name="Haridas S."/>
            <person name="Kuo A."/>
            <person name="Salamov A."/>
            <person name="Ahrendt S.R."/>
            <person name="Lipzen A."/>
            <person name="Sullivan W."/>
            <person name="Andreopoulos W.B."/>
            <person name="Clum A."/>
            <person name="Lindquist E."/>
            <person name="Daum C."/>
            <person name="Ramamoorthy G.K."/>
            <person name="Gryganskyi A."/>
            <person name="Culley D."/>
            <person name="Magnuson J.K."/>
            <person name="James T.Y."/>
            <person name="O'Malley M.A."/>
            <person name="Stajich J.E."/>
            <person name="Spatafora J.W."/>
            <person name="Visel A."/>
            <person name="Grigoriev I.V."/>
        </authorList>
    </citation>
    <scope>NUCLEOTIDE SEQUENCE [LARGE SCALE GENOMIC DNA]</scope>
    <source>
        <strain evidence="9 10">NRRL 2496</strain>
    </source>
</reference>
<dbReference type="GO" id="GO:0008270">
    <property type="term" value="F:zinc ion binding"/>
    <property type="evidence" value="ECO:0007669"/>
    <property type="project" value="UniProtKB-KW"/>
</dbReference>
<feature type="transmembrane region" description="Helical" evidence="6">
    <location>
        <begin position="159"/>
        <end position="184"/>
    </location>
</feature>
<feature type="signal peptide" evidence="7">
    <location>
        <begin position="1"/>
        <end position="21"/>
    </location>
</feature>
<dbReference type="Pfam" id="PF02225">
    <property type="entry name" value="PA"/>
    <property type="match status" value="1"/>
</dbReference>
<dbReference type="GO" id="GO:0016020">
    <property type="term" value="C:membrane"/>
    <property type="evidence" value="ECO:0007669"/>
    <property type="project" value="UniProtKB-SubCell"/>
</dbReference>
<proteinExistence type="predicted"/>
<evidence type="ECO:0000256" key="3">
    <source>
        <dbReference type="ARBA" id="ARBA00022989"/>
    </source>
</evidence>
<dbReference type="PANTHER" id="PTHR16200">
    <property type="entry name" value="RING ZINC FINGER"/>
    <property type="match status" value="1"/>
</dbReference>
<comment type="caution">
    <text evidence="9">The sequence shown here is derived from an EMBL/GenBank/DDBJ whole genome shotgun (WGS) entry which is preliminary data.</text>
</comment>
<protein>
    <recommendedName>
        <fullName evidence="8">RING-type domain-containing protein</fullName>
    </recommendedName>
</protein>
<dbReference type="InterPro" id="IPR013083">
    <property type="entry name" value="Znf_RING/FYVE/PHD"/>
</dbReference>
<dbReference type="InterPro" id="IPR046450">
    <property type="entry name" value="PA_dom_sf"/>
</dbReference>
<dbReference type="InterPro" id="IPR003137">
    <property type="entry name" value="PA_domain"/>
</dbReference>
<comment type="subcellular location">
    <subcellularLocation>
        <location evidence="1">Membrane</location>
    </subcellularLocation>
</comment>